<evidence type="ECO:0000313" key="4">
    <source>
        <dbReference type="Proteomes" id="UP000318126"/>
    </source>
</evidence>
<feature type="domain" description="FlgO" evidence="2">
    <location>
        <begin position="44"/>
        <end position="168"/>
    </location>
</feature>
<protein>
    <recommendedName>
        <fullName evidence="2">FlgO domain-containing protein</fullName>
    </recommendedName>
</protein>
<accession>A0A553JT41</accession>
<gene>
    <name evidence="3" type="ORF">FN961_03885</name>
</gene>
<comment type="caution">
    <text evidence="3">The sequence shown here is derived from an EMBL/GenBank/DDBJ whole genome shotgun (WGS) entry which is preliminary data.</text>
</comment>
<reference evidence="4" key="1">
    <citation type="submission" date="2019-07" db="EMBL/GenBank/DDBJ databases">
        <title>Shewanella sp. YLB-08 draft genomic sequence.</title>
        <authorList>
            <person name="Yu L."/>
        </authorList>
    </citation>
    <scope>NUCLEOTIDE SEQUENCE [LARGE SCALE GENOMIC DNA]</scope>
    <source>
        <strain evidence="4">JCM 20706</strain>
    </source>
</reference>
<dbReference type="Proteomes" id="UP000318126">
    <property type="component" value="Unassembled WGS sequence"/>
</dbReference>
<dbReference type="Pfam" id="PF17680">
    <property type="entry name" value="FlgO"/>
    <property type="match status" value="1"/>
</dbReference>
<keyword evidence="1" id="KW-0732">Signal</keyword>
<feature type="chain" id="PRO_5022041542" description="FlgO domain-containing protein" evidence="1">
    <location>
        <begin position="20"/>
        <end position="208"/>
    </location>
</feature>
<keyword evidence="4" id="KW-1185">Reference proteome</keyword>
<dbReference type="InterPro" id="IPR041215">
    <property type="entry name" value="FlgO_dom"/>
</dbReference>
<sequence>MRIILLISFVLLLSGCAQVEYTTKSPLDDGNRLPSTTAINHMSEQIVNELVRHNDALRPTQPLLVATPVLLADLNQTNAVGLQLQQGLSTAMHQHQFSLVDINVGENIRVTPEGDFLLTRNWQQLPADVAVEHVLVSTMSMNSEGMVVNARIVNITNNRVVSASQASFGLMQLPGYLRPSEKVVSQDGLLYRDTSMGMKEAKVIGDLK</sequence>
<dbReference type="PROSITE" id="PS51257">
    <property type="entry name" value="PROKAR_LIPOPROTEIN"/>
    <property type="match status" value="1"/>
</dbReference>
<dbReference type="OrthoDB" id="6116374at2"/>
<dbReference type="RefSeq" id="WP_143563236.1">
    <property type="nucleotide sequence ID" value="NZ_BMPL01000003.1"/>
</dbReference>
<evidence type="ECO:0000313" key="3">
    <source>
        <dbReference type="EMBL" id="TRY15624.1"/>
    </source>
</evidence>
<dbReference type="PIRSF" id="PIRSF028688">
    <property type="entry name" value="UCP_imp_028688"/>
    <property type="match status" value="1"/>
</dbReference>
<evidence type="ECO:0000256" key="1">
    <source>
        <dbReference type="SAM" id="SignalP"/>
    </source>
</evidence>
<feature type="signal peptide" evidence="1">
    <location>
        <begin position="1"/>
        <end position="19"/>
    </location>
</feature>
<name>A0A553JT41_SHEHA</name>
<dbReference type="EMBL" id="VKGK01000003">
    <property type="protein sequence ID" value="TRY15624.1"/>
    <property type="molecule type" value="Genomic_DNA"/>
</dbReference>
<organism evidence="3 4">
    <name type="scientific">Shewanella hanedai</name>
    <name type="common">Alteromonas hanedai</name>
    <dbReference type="NCBI Taxonomy" id="25"/>
    <lineage>
        <taxon>Bacteria</taxon>
        <taxon>Pseudomonadati</taxon>
        <taxon>Pseudomonadota</taxon>
        <taxon>Gammaproteobacteria</taxon>
        <taxon>Alteromonadales</taxon>
        <taxon>Shewanellaceae</taxon>
        <taxon>Shewanella</taxon>
    </lineage>
</organism>
<dbReference type="InterPro" id="IPR014549">
    <property type="entry name" value="FlgO"/>
</dbReference>
<evidence type="ECO:0000259" key="2">
    <source>
        <dbReference type="Pfam" id="PF17680"/>
    </source>
</evidence>
<dbReference type="AlphaFoldDB" id="A0A553JT41"/>
<proteinExistence type="predicted"/>